<dbReference type="InterPro" id="IPR006748">
    <property type="entry name" value="NH2Glyco/OHUrea_AB-resist_kin"/>
</dbReference>
<dbReference type="Pfam" id="PF04655">
    <property type="entry name" value="APH_6_hur"/>
    <property type="match status" value="1"/>
</dbReference>
<name>A0A6G5RRB6_9ACTN</name>
<dbReference type="RefSeq" id="WP_246111678.1">
    <property type="nucleotide sequence ID" value="NZ_CP021978.1"/>
</dbReference>
<dbReference type="EMBL" id="CP021978">
    <property type="protein sequence ID" value="QCD60389.1"/>
    <property type="molecule type" value="Genomic_DNA"/>
</dbReference>
<organism evidence="1 2">
    <name type="scientific">Streptomyces hawaiiensis</name>
    <dbReference type="NCBI Taxonomy" id="67305"/>
    <lineage>
        <taxon>Bacteria</taxon>
        <taxon>Bacillati</taxon>
        <taxon>Actinomycetota</taxon>
        <taxon>Actinomycetes</taxon>
        <taxon>Kitasatosporales</taxon>
        <taxon>Streptomycetaceae</taxon>
        <taxon>Streptomyces</taxon>
    </lineage>
</organism>
<dbReference type="Proteomes" id="UP000495940">
    <property type="component" value="Chromosome"/>
</dbReference>
<evidence type="ECO:0000313" key="1">
    <source>
        <dbReference type="EMBL" id="QCD60389.1"/>
    </source>
</evidence>
<reference evidence="1 2" key="1">
    <citation type="submission" date="2017-06" db="EMBL/GenBank/DDBJ databases">
        <title>Complete Genome Sequence of Streptomyces hawaiiensis NRRL 15010 and insights into acyldepsipeptides biosynthesis.</title>
        <authorList>
            <person name="Mariita R.M."/>
            <person name="Sello J.K."/>
        </authorList>
    </citation>
    <scope>NUCLEOTIDE SEQUENCE [LARGE SCALE GENOMIC DNA]</scope>
    <source>
        <strain evidence="1 2">ATCC 12236</strain>
    </source>
</reference>
<accession>A0A6G5RRB6</accession>
<dbReference type="SUPFAM" id="SSF56112">
    <property type="entry name" value="Protein kinase-like (PK-like)"/>
    <property type="match status" value="1"/>
</dbReference>
<proteinExistence type="predicted"/>
<dbReference type="Gene3D" id="1.10.510.10">
    <property type="entry name" value="Transferase(Phosphotransferase) domain 1"/>
    <property type="match status" value="1"/>
</dbReference>
<dbReference type="InterPro" id="IPR011009">
    <property type="entry name" value="Kinase-like_dom_sf"/>
</dbReference>
<keyword evidence="2" id="KW-1185">Reference proteome</keyword>
<dbReference type="AlphaFoldDB" id="A0A6G5RRB6"/>
<dbReference type="GO" id="GO:0016773">
    <property type="term" value="F:phosphotransferase activity, alcohol group as acceptor"/>
    <property type="evidence" value="ECO:0007669"/>
    <property type="project" value="InterPro"/>
</dbReference>
<dbReference type="GO" id="GO:0019748">
    <property type="term" value="P:secondary metabolic process"/>
    <property type="evidence" value="ECO:0007669"/>
    <property type="project" value="InterPro"/>
</dbReference>
<keyword evidence="1" id="KW-0808">Transferase</keyword>
<dbReference type="KEGG" id="shaw:CEB94_01905"/>
<gene>
    <name evidence="1" type="ORF">CEB94_01905</name>
</gene>
<sequence length="210" mass="22567">MPALVGELAARWDLRAVESLGGGTSRVFRCLRRGVGQTVWLKVTPEAAIAEEEAEALSLWTGTSAVVNLPARDLTVGALLLEDVEPGQPVKRLGWRLPEVAVLLRDLRVNAPNPVGCSVLRPLADRIDFLSGLAERRLAAAEGSERFDPELLDRARTESLELCKSGPVGLVHGDLHSANVLMGPGGRMVAIDPRPAWGDPDFDAVDWVLG</sequence>
<protein>
    <submittedName>
        <fullName evidence="1">Aminoglycoside phosphotransferase</fullName>
    </submittedName>
</protein>
<evidence type="ECO:0000313" key="2">
    <source>
        <dbReference type="Proteomes" id="UP000495940"/>
    </source>
</evidence>